<evidence type="ECO:0000313" key="1">
    <source>
        <dbReference type="EMBL" id="SNY95419.1"/>
    </source>
</evidence>
<evidence type="ECO:0000313" key="2">
    <source>
        <dbReference type="Proteomes" id="UP000219048"/>
    </source>
</evidence>
<dbReference type="Proteomes" id="UP000219048">
    <property type="component" value="Unassembled WGS sequence"/>
</dbReference>
<reference evidence="2" key="1">
    <citation type="submission" date="2017-09" db="EMBL/GenBank/DDBJ databases">
        <authorList>
            <person name="Varghese N."/>
            <person name="Submissions S."/>
        </authorList>
    </citation>
    <scope>NUCLEOTIDE SEQUENCE [LARGE SCALE GENOMIC DNA]</scope>
    <source>
        <strain evidence="2">DSM 25885</strain>
    </source>
</reference>
<protein>
    <submittedName>
        <fullName evidence="1">Uncharacterized protein</fullName>
    </submittedName>
</protein>
<sequence>MYLLILFLVEFGKFIAVKIGRIKNFVAYTFAIAFLLLKVAGLHVFTHDQDNVEHCEVCDLVSISNFTPLVNDVAESPIIGEVCFYADVVISRYSFTYSKTTHITCLFSRPPPSSLV</sequence>
<keyword evidence="2" id="KW-1185">Reference proteome</keyword>
<dbReference type="EMBL" id="OBEH01000001">
    <property type="protein sequence ID" value="SNY95419.1"/>
    <property type="molecule type" value="Genomic_DNA"/>
</dbReference>
<gene>
    <name evidence="1" type="ORF">SAMN06265377_1088</name>
</gene>
<proteinExistence type="predicted"/>
<dbReference type="OrthoDB" id="1452502at2"/>
<accession>A0A285ME55</accession>
<organism evidence="1 2">
    <name type="scientific">Flagellimonas pacifica</name>
    <dbReference type="NCBI Taxonomy" id="1247520"/>
    <lineage>
        <taxon>Bacteria</taxon>
        <taxon>Pseudomonadati</taxon>
        <taxon>Bacteroidota</taxon>
        <taxon>Flavobacteriia</taxon>
        <taxon>Flavobacteriales</taxon>
        <taxon>Flavobacteriaceae</taxon>
        <taxon>Flagellimonas</taxon>
    </lineage>
</organism>
<dbReference type="AlphaFoldDB" id="A0A285ME55"/>
<name>A0A285ME55_9FLAO</name>
<dbReference type="RefSeq" id="WP_097044717.1">
    <property type="nucleotide sequence ID" value="NZ_OBEH01000001.1"/>
</dbReference>